<organism evidence="9 10">
    <name type="scientific">Brachybacterium nesterenkovii</name>
    <dbReference type="NCBI Taxonomy" id="47847"/>
    <lineage>
        <taxon>Bacteria</taxon>
        <taxon>Bacillati</taxon>
        <taxon>Actinomycetota</taxon>
        <taxon>Actinomycetes</taxon>
        <taxon>Micrococcales</taxon>
        <taxon>Dermabacteraceae</taxon>
        <taxon>Brachybacterium</taxon>
    </lineage>
</organism>
<dbReference type="InterPro" id="IPR005828">
    <property type="entry name" value="MFS_sugar_transport-like"/>
</dbReference>
<accession>A0A1X6WTI7</accession>
<feature type="domain" description="Major facilitator superfamily (MFS) profile" evidence="8">
    <location>
        <begin position="23"/>
        <end position="173"/>
    </location>
</feature>
<reference evidence="9 10" key="1">
    <citation type="submission" date="2017-02" db="EMBL/GenBank/DDBJ databases">
        <authorList>
            <person name="Peterson S.W."/>
        </authorList>
    </citation>
    <scope>NUCLEOTIDE SEQUENCE [LARGE SCALE GENOMIC DNA]</scope>
    <source>
        <strain evidence="9 10">CIP104813</strain>
    </source>
</reference>
<evidence type="ECO:0000256" key="4">
    <source>
        <dbReference type="ARBA" id="ARBA00022692"/>
    </source>
</evidence>
<dbReference type="AlphaFoldDB" id="A0A1X6WTI7"/>
<evidence type="ECO:0000256" key="6">
    <source>
        <dbReference type="ARBA" id="ARBA00023136"/>
    </source>
</evidence>
<evidence type="ECO:0000313" key="9">
    <source>
        <dbReference type="EMBL" id="SLM88345.1"/>
    </source>
</evidence>
<dbReference type="InterPro" id="IPR036259">
    <property type="entry name" value="MFS_trans_sf"/>
</dbReference>
<keyword evidence="3" id="KW-1003">Cell membrane</keyword>
<dbReference type="OrthoDB" id="8953821at2"/>
<evidence type="ECO:0000256" key="7">
    <source>
        <dbReference type="SAM" id="Phobius"/>
    </source>
</evidence>
<keyword evidence="6 7" id="KW-0472">Membrane</keyword>
<comment type="subcellular location">
    <subcellularLocation>
        <location evidence="1">Cell membrane</location>
        <topology evidence="1">Multi-pass membrane protein</topology>
    </subcellularLocation>
</comment>
<keyword evidence="10" id="KW-1185">Reference proteome</keyword>
<keyword evidence="2" id="KW-0813">Transport</keyword>
<proteinExistence type="predicted"/>
<dbReference type="InterPro" id="IPR020846">
    <property type="entry name" value="MFS_dom"/>
</dbReference>
<evidence type="ECO:0000256" key="2">
    <source>
        <dbReference type="ARBA" id="ARBA00022448"/>
    </source>
</evidence>
<dbReference type="GO" id="GO:0005886">
    <property type="term" value="C:plasma membrane"/>
    <property type="evidence" value="ECO:0007669"/>
    <property type="project" value="UniProtKB-SubCell"/>
</dbReference>
<dbReference type="Gene3D" id="1.20.1250.20">
    <property type="entry name" value="MFS general substrate transporter like domains"/>
    <property type="match status" value="1"/>
</dbReference>
<evidence type="ECO:0000256" key="1">
    <source>
        <dbReference type="ARBA" id="ARBA00004651"/>
    </source>
</evidence>
<evidence type="ECO:0000256" key="3">
    <source>
        <dbReference type="ARBA" id="ARBA00022475"/>
    </source>
</evidence>
<feature type="transmembrane region" description="Helical" evidence="7">
    <location>
        <begin position="60"/>
        <end position="84"/>
    </location>
</feature>
<dbReference type="PROSITE" id="PS50850">
    <property type="entry name" value="MFS"/>
    <property type="match status" value="1"/>
</dbReference>
<keyword evidence="5 7" id="KW-1133">Transmembrane helix</keyword>
<dbReference type="Proteomes" id="UP000195981">
    <property type="component" value="Unassembled WGS sequence"/>
</dbReference>
<dbReference type="Pfam" id="PF00083">
    <property type="entry name" value="Sugar_tr"/>
    <property type="match status" value="1"/>
</dbReference>
<keyword evidence="4 7" id="KW-0812">Transmembrane</keyword>
<sequence>MSSVPATAAPAERVTSTAERIKVGAAVIVGTTIEWYDFFIYAFAANLVFAPLFFEPAGKTAGFLLSLLTIGLSFLFRPLGAFLAGHFGDRIGRRPMLVITLILMGGATTAIGLLPTYTGIGLAAPILLVGLRILQGIAAGRGKGVAVTSATSSRGTGREPAAKDSTIRRVAVS</sequence>
<evidence type="ECO:0000259" key="8">
    <source>
        <dbReference type="PROSITE" id="PS50850"/>
    </source>
</evidence>
<dbReference type="EMBL" id="FWFG01000014">
    <property type="protein sequence ID" value="SLM88345.1"/>
    <property type="molecule type" value="Genomic_DNA"/>
</dbReference>
<protein>
    <submittedName>
        <fullName evidence="9">L-Proline/Glycine betaine transporter ProP</fullName>
    </submittedName>
</protein>
<evidence type="ECO:0000256" key="5">
    <source>
        <dbReference type="ARBA" id="ARBA00022989"/>
    </source>
</evidence>
<dbReference type="SUPFAM" id="SSF103473">
    <property type="entry name" value="MFS general substrate transporter"/>
    <property type="match status" value="1"/>
</dbReference>
<dbReference type="PANTHER" id="PTHR43045:SF1">
    <property type="entry name" value="SHIKIMATE TRANSPORTER"/>
    <property type="match status" value="1"/>
</dbReference>
<evidence type="ECO:0000313" key="10">
    <source>
        <dbReference type="Proteomes" id="UP000195981"/>
    </source>
</evidence>
<name>A0A1X6WTI7_9MICO</name>
<dbReference type="GO" id="GO:0022857">
    <property type="term" value="F:transmembrane transporter activity"/>
    <property type="evidence" value="ECO:0007669"/>
    <property type="project" value="InterPro"/>
</dbReference>
<gene>
    <name evidence="9" type="ORF">FM110_01635</name>
</gene>
<dbReference type="PANTHER" id="PTHR43045">
    <property type="entry name" value="SHIKIMATE TRANSPORTER"/>
    <property type="match status" value="1"/>
</dbReference>
<feature type="transmembrane region" description="Helical" evidence="7">
    <location>
        <begin position="96"/>
        <end position="114"/>
    </location>
</feature>